<evidence type="ECO:0000313" key="3">
    <source>
        <dbReference type="EMBL" id="EFO96560.1"/>
    </source>
</evidence>
<dbReference type="PANTHER" id="PTHR23062:SF3">
    <property type="entry name" value="ANF_RECEPTOR DOMAIN-CONTAINING PROTEIN-RELATED"/>
    <property type="match status" value="1"/>
</dbReference>
<evidence type="ECO:0000256" key="1">
    <source>
        <dbReference type="SAM" id="MobiDB-lite"/>
    </source>
</evidence>
<dbReference type="STRING" id="31234.E3NFW5"/>
<dbReference type="EMBL" id="DS268645">
    <property type="protein sequence ID" value="EFO96560.1"/>
    <property type="molecule type" value="Genomic_DNA"/>
</dbReference>
<dbReference type="OrthoDB" id="5875487at2759"/>
<dbReference type="HOGENOM" id="CLU_398637_0_0_1"/>
<feature type="region of interest" description="Disordered" evidence="1">
    <location>
        <begin position="180"/>
        <end position="251"/>
    </location>
</feature>
<dbReference type="InParanoid" id="E3NFW5"/>
<dbReference type="AlphaFoldDB" id="E3NFW5"/>
<evidence type="ECO:0000313" key="4">
    <source>
        <dbReference type="Proteomes" id="UP000008281"/>
    </source>
</evidence>
<dbReference type="GO" id="GO:0045087">
    <property type="term" value="P:innate immune response"/>
    <property type="evidence" value="ECO:0007669"/>
    <property type="project" value="TreeGrafter"/>
</dbReference>
<organism evidence="4">
    <name type="scientific">Caenorhabditis remanei</name>
    <name type="common">Caenorhabditis vulgaris</name>
    <dbReference type="NCBI Taxonomy" id="31234"/>
    <lineage>
        <taxon>Eukaryota</taxon>
        <taxon>Metazoa</taxon>
        <taxon>Ecdysozoa</taxon>
        <taxon>Nematoda</taxon>
        <taxon>Chromadorea</taxon>
        <taxon>Rhabditida</taxon>
        <taxon>Rhabditina</taxon>
        <taxon>Rhabditomorpha</taxon>
        <taxon>Rhabditoidea</taxon>
        <taxon>Rhabditidae</taxon>
        <taxon>Peloderinae</taxon>
        <taxon>Caenorhabditis</taxon>
    </lineage>
</organism>
<gene>
    <name evidence="3" type="ORF">CRE_23148</name>
</gene>
<dbReference type="Pfam" id="PF23673">
    <property type="entry name" value="DUF7154"/>
    <property type="match status" value="1"/>
</dbReference>
<keyword evidence="4" id="KW-1185">Reference proteome</keyword>
<proteinExistence type="predicted"/>
<name>E3NFW5_CAERE</name>
<protein>
    <recommendedName>
        <fullName evidence="2">DUF7154 domain-containing protein</fullName>
    </recommendedName>
</protein>
<dbReference type="Proteomes" id="UP000008281">
    <property type="component" value="Unassembled WGS sequence"/>
</dbReference>
<dbReference type="InterPro" id="IPR055578">
    <property type="entry name" value="DUF7154"/>
</dbReference>
<evidence type="ECO:0000259" key="2">
    <source>
        <dbReference type="Pfam" id="PF23673"/>
    </source>
</evidence>
<dbReference type="eggNOG" id="KOG4297">
    <property type="taxonomic scope" value="Eukaryota"/>
</dbReference>
<accession>E3NFW5</accession>
<feature type="domain" description="DUF7154" evidence="2">
    <location>
        <begin position="606"/>
        <end position="682"/>
    </location>
</feature>
<reference evidence="3" key="1">
    <citation type="submission" date="2007-07" db="EMBL/GenBank/DDBJ databases">
        <title>PCAP assembly of the Caenorhabditis remanei genome.</title>
        <authorList>
            <consortium name="The Caenorhabditis remanei Sequencing Consortium"/>
            <person name="Wilson R.K."/>
        </authorList>
    </citation>
    <scope>NUCLEOTIDE SEQUENCE [LARGE SCALE GENOMIC DNA]</scope>
    <source>
        <strain evidence="3">PB4641</strain>
    </source>
</reference>
<sequence>MPQISRSELILSIISGLTTAMKIPLPLLLLSLIHFSDGCLKINILPPTTTLAPNSCRCEALPLNSTTIHAYIQPSNPFYLVLSTATLTAPTVSIDECSVMMWCDGDYSLVVFDDSSLGKIVSYSGEFKRFQIHFQFGAYPANGFCDAESQEWLVDTRDGLGLTRFNQLYGICFIAPTTPSTTSSTVTTPSTPSTTRSSTTSSSTVTTPTTTSATTTTPVTTSTTTPSTTRSSTIVSSTVTTPTTPTTTSQATTTTTVTSTTSICDCEYVALDRFTIRDYITSDNLFYNDLTSETVVLPMATNESCSVTMTCPTGYSILVLDRTNLGKLFETPSASGQCDATTNKWKVDTGSRVRLTTFNQMYGICIFNEEMNGNYTLPSTLVSSTTTTPHSLPTTTTVRNECNETSVTTLVVAYSNDIPVDDFTTLWEYFDMIKVEENFDEYIAFANIRFDTVNEDVMQYHTTWEEMGVSIMERLPDPSLGFKDAETGSDVLKMIDNFASSTQSPVCRSKMYIFVSRHQTEKDIDKLVEKLRYHHIAPYLFVLKSSTGGFYPETLYDLATRTNGLCEYSDIYNSARLFPSLRLFHATNVVVPGGTGSFVSLFPRFIEEVYFLIISVQDYVPINSFKILNATWDNSVPLLQKTQSVANVDGIWFMPEKNSTQLRFDYDYTGNTSTVVHIRMYQYTSVYRISP</sequence>
<dbReference type="PANTHER" id="PTHR23062">
    <property type="entry name" value="HYPOTHETICAL PROTEIN C.ELEGANS"/>
    <property type="match status" value="1"/>
</dbReference>